<dbReference type="InterPro" id="IPR036779">
    <property type="entry name" value="LysM_dom_sf"/>
</dbReference>
<evidence type="ECO:0000313" key="7">
    <source>
        <dbReference type="Proteomes" id="UP001597534"/>
    </source>
</evidence>
<evidence type="ECO:0000256" key="2">
    <source>
        <dbReference type="ARBA" id="ARBA00022638"/>
    </source>
</evidence>
<evidence type="ECO:0000256" key="3">
    <source>
        <dbReference type="ARBA" id="ARBA00022801"/>
    </source>
</evidence>
<sequence>MKVKGLLVLVGLIAIGCGSSKNVRTSSTKPKIVTTKPVVEVSKTLKEDAKEENNSSEELVATSKVSATTATVTDYINSFSEVAKNNMRQHGIPASITLAQGILESGAGKGRLCLEANNHFGIKCHTGWTGPSIKHDDDAAQECFRKYNDPADSYRDHSLFLTSRSRYASLFQLDKLDYKGWAKGLKQAGYATDPKYPAKLIGIIERYELHMYDEEVVLGTKSNSVKAKDNNFANDAIAVKETGTKDLYTIQQGDTLYSLSKRFNTTVENIKKANNMTNNDLSIGQTIKIK</sequence>
<dbReference type="Gene3D" id="3.10.350.10">
    <property type="entry name" value="LysM domain"/>
    <property type="match status" value="1"/>
</dbReference>
<dbReference type="InterPro" id="IPR002901">
    <property type="entry name" value="MGlyc_endo_b_GlcNAc-like_dom"/>
</dbReference>
<feature type="domain" description="LysM" evidence="5">
    <location>
        <begin position="246"/>
        <end position="289"/>
    </location>
</feature>
<evidence type="ECO:0000256" key="4">
    <source>
        <dbReference type="ARBA" id="ARBA00032108"/>
    </source>
</evidence>
<evidence type="ECO:0000256" key="1">
    <source>
        <dbReference type="ARBA" id="ARBA00022529"/>
    </source>
</evidence>
<reference evidence="7" key="1">
    <citation type="journal article" date="2019" name="Int. J. Syst. Evol. Microbiol.">
        <title>The Global Catalogue of Microorganisms (GCM) 10K type strain sequencing project: providing services to taxonomists for standard genome sequencing and annotation.</title>
        <authorList>
            <consortium name="The Broad Institute Genomics Platform"/>
            <consortium name="The Broad Institute Genome Sequencing Center for Infectious Disease"/>
            <person name="Wu L."/>
            <person name="Ma J."/>
        </authorList>
    </citation>
    <scope>NUCLEOTIDE SEQUENCE [LARGE SCALE GENOMIC DNA]</scope>
    <source>
        <strain evidence="7">KCTC 22671</strain>
    </source>
</reference>
<dbReference type="Pfam" id="PF01832">
    <property type="entry name" value="Glucosaminidase"/>
    <property type="match status" value="1"/>
</dbReference>
<proteinExistence type="predicted"/>
<dbReference type="PANTHER" id="PTHR33308">
    <property type="entry name" value="PEPTIDOGLYCAN HYDROLASE FLGJ"/>
    <property type="match status" value="1"/>
</dbReference>
<dbReference type="PROSITE" id="PS51257">
    <property type="entry name" value="PROKAR_LIPOPROTEIN"/>
    <property type="match status" value="1"/>
</dbReference>
<dbReference type="PANTHER" id="PTHR33308:SF9">
    <property type="entry name" value="PEPTIDOGLYCAN HYDROLASE FLGJ"/>
    <property type="match status" value="1"/>
</dbReference>
<dbReference type="Gene3D" id="1.10.530.10">
    <property type="match status" value="1"/>
</dbReference>
<keyword evidence="1" id="KW-0929">Antimicrobial</keyword>
<dbReference type="SMART" id="SM00257">
    <property type="entry name" value="LysM"/>
    <property type="match status" value="1"/>
</dbReference>
<dbReference type="PROSITE" id="PS51782">
    <property type="entry name" value="LYSM"/>
    <property type="match status" value="1"/>
</dbReference>
<evidence type="ECO:0000259" key="5">
    <source>
        <dbReference type="PROSITE" id="PS51782"/>
    </source>
</evidence>
<keyword evidence="2" id="KW-0081">Bacteriolytic enzyme</keyword>
<dbReference type="RefSeq" id="WP_379811265.1">
    <property type="nucleotide sequence ID" value="NZ_JBHUPC010000012.1"/>
</dbReference>
<accession>A0ABW5YL37</accession>
<comment type="caution">
    <text evidence="6">The sequence shown here is derived from an EMBL/GenBank/DDBJ whole genome shotgun (WGS) entry which is preliminary data.</text>
</comment>
<dbReference type="SUPFAM" id="SSF54106">
    <property type="entry name" value="LysM domain"/>
    <property type="match status" value="1"/>
</dbReference>
<evidence type="ECO:0000313" key="6">
    <source>
        <dbReference type="EMBL" id="MFD2891675.1"/>
    </source>
</evidence>
<keyword evidence="7" id="KW-1185">Reference proteome</keyword>
<organism evidence="6 7">
    <name type="scientific">Flavobacterium chuncheonense</name>
    <dbReference type="NCBI Taxonomy" id="2026653"/>
    <lineage>
        <taxon>Bacteria</taxon>
        <taxon>Pseudomonadati</taxon>
        <taxon>Bacteroidota</taxon>
        <taxon>Flavobacteriia</taxon>
        <taxon>Flavobacteriales</taxon>
        <taxon>Flavobacteriaceae</taxon>
        <taxon>Flavobacterium</taxon>
    </lineage>
</organism>
<dbReference type="SMART" id="SM00047">
    <property type="entry name" value="LYZ2"/>
    <property type="match status" value="1"/>
</dbReference>
<name>A0ABW5YL37_9FLAO</name>
<dbReference type="CDD" id="cd00118">
    <property type="entry name" value="LysM"/>
    <property type="match status" value="1"/>
</dbReference>
<keyword evidence="3" id="KW-0378">Hydrolase</keyword>
<gene>
    <name evidence="6" type="ORF">ACFS5J_06575</name>
</gene>
<dbReference type="Proteomes" id="UP001597534">
    <property type="component" value="Unassembled WGS sequence"/>
</dbReference>
<dbReference type="InterPro" id="IPR051056">
    <property type="entry name" value="Glycosyl_Hydrolase_73"/>
</dbReference>
<dbReference type="Pfam" id="PF01476">
    <property type="entry name" value="LysM"/>
    <property type="match status" value="1"/>
</dbReference>
<dbReference type="EMBL" id="JBHUPC010000012">
    <property type="protein sequence ID" value="MFD2891675.1"/>
    <property type="molecule type" value="Genomic_DNA"/>
</dbReference>
<dbReference type="InterPro" id="IPR018392">
    <property type="entry name" value="LysM"/>
</dbReference>
<protein>
    <recommendedName>
        <fullName evidence="4">Peptidoglycan hydrolase</fullName>
    </recommendedName>
</protein>